<organism evidence="2 3">
    <name type="scientific">Nocardioides endophyticus</name>
    <dbReference type="NCBI Taxonomy" id="1353775"/>
    <lineage>
        <taxon>Bacteria</taxon>
        <taxon>Bacillati</taxon>
        <taxon>Actinomycetota</taxon>
        <taxon>Actinomycetes</taxon>
        <taxon>Propionibacteriales</taxon>
        <taxon>Nocardioidaceae</taxon>
        <taxon>Nocardioides</taxon>
    </lineage>
</organism>
<feature type="transmembrane region" description="Helical" evidence="1">
    <location>
        <begin position="6"/>
        <end position="27"/>
    </location>
</feature>
<keyword evidence="1" id="KW-0812">Transmembrane</keyword>
<dbReference type="EMBL" id="BAABKN010000005">
    <property type="protein sequence ID" value="GAA4726308.1"/>
    <property type="molecule type" value="Genomic_DNA"/>
</dbReference>
<dbReference type="Proteomes" id="UP001499882">
    <property type="component" value="Unassembled WGS sequence"/>
</dbReference>
<keyword evidence="1" id="KW-0472">Membrane</keyword>
<proteinExistence type="predicted"/>
<keyword evidence="1" id="KW-1133">Transmembrane helix</keyword>
<evidence type="ECO:0000256" key="1">
    <source>
        <dbReference type="SAM" id="Phobius"/>
    </source>
</evidence>
<gene>
    <name evidence="2" type="ORF">GCM10023350_06300</name>
</gene>
<accession>A0ABP8YEZ2</accession>
<name>A0ABP8YEZ2_9ACTN</name>
<reference evidence="3" key="1">
    <citation type="journal article" date="2019" name="Int. J. Syst. Evol. Microbiol.">
        <title>The Global Catalogue of Microorganisms (GCM) 10K type strain sequencing project: providing services to taxonomists for standard genome sequencing and annotation.</title>
        <authorList>
            <consortium name="The Broad Institute Genomics Platform"/>
            <consortium name="The Broad Institute Genome Sequencing Center for Infectious Disease"/>
            <person name="Wu L."/>
            <person name="Ma J."/>
        </authorList>
    </citation>
    <scope>NUCLEOTIDE SEQUENCE [LARGE SCALE GENOMIC DNA]</scope>
    <source>
        <strain evidence="3">JCM 18532</strain>
    </source>
</reference>
<comment type="caution">
    <text evidence="2">The sequence shown here is derived from an EMBL/GenBank/DDBJ whole genome shotgun (WGS) entry which is preliminary data.</text>
</comment>
<evidence type="ECO:0000313" key="3">
    <source>
        <dbReference type="Proteomes" id="UP001499882"/>
    </source>
</evidence>
<keyword evidence="3" id="KW-1185">Reference proteome</keyword>
<dbReference type="RefSeq" id="WP_345525113.1">
    <property type="nucleotide sequence ID" value="NZ_BAABKN010000005.1"/>
</dbReference>
<evidence type="ECO:0008006" key="4">
    <source>
        <dbReference type="Google" id="ProtNLM"/>
    </source>
</evidence>
<protein>
    <recommendedName>
        <fullName evidence="4">Secreted protein</fullName>
    </recommendedName>
</protein>
<evidence type="ECO:0000313" key="2">
    <source>
        <dbReference type="EMBL" id="GAA4726308.1"/>
    </source>
</evidence>
<sequence length="210" mass="23249">MWSTLWPFIVTALLTLGVASTVQLYVVPRVEARKRREDRWERDVRALGELLTFEQSAAAQALSTTLWKGAFVNRPALGWQADKVAEAKSDVAKELREAQADYRRVGAQVEWLSDRVEGLGENLDGLTPFKAARRGYQLQQIELTALIHEVWNGNGGIAAPPTIERVDSITSNELVAVRELVSTLSALADGQAPRPAVPGRLRGRILPSRR</sequence>